<dbReference type="InterPro" id="IPR018660">
    <property type="entry name" value="MliC"/>
</dbReference>
<dbReference type="SUPFAM" id="SSF141488">
    <property type="entry name" value="YdhA-like"/>
    <property type="match status" value="1"/>
</dbReference>
<dbReference type="OrthoDB" id="5348860at2"/>
<evidence type="ECO:0000256" key="2">
    <source>
        <dbReference type="ARBA" id="ARBA00023136"/>
    </source>
</evidence>
<evidence type="ECO:0000313" key="6">
    <source>
        <dbReference type="EMBL" id="TGK96247.1"/>
    </source>
</evidence>
<evidence type="ECO:0000256" key="4">
    <source>
        <dbReference type="ARBA" id="ARBA00023288"/>
    </source>
</evidence>
<dbReference type="Gene3D" id="2.40.128.200">
    <property type="match status" value="1"/>
</dbReference>
<dbReference type="Proteomes" id="UP000297891">
    <property type="component" value="Unassembled WGS sequence"/>
</dbReference>
<dbReference type="EMBL" id="RQFP01000001">
    <property type="protein sequence ID" value="TGK96247.1"/>
    <property type="molecule type" value="Genomic_DNA"/>
</dbReference>
<gene>
    <name evidence="6" type="ORF">EHQ30_06460</name>
</gene>
<reference evidence="6" key="1">
    <citation type="journal article" date="2019" name="PLoS Negl. Trop. Dis.">
        <title>Revisiting the worldwide diversity of Leptospira species in the environment.</title>
        <authorList>
            <person name="Vincent A.T."/>
            <person name="Schiettekatte O."/>
            <person name="Bourhy P."/>
            <person name="Veyrier F.J."/>
            <person name="Picardeau M."/>
        </authorList>
    </citation>
    <scope>NUCLEOTIDE SEQUENCE [LARGE SCALE GENOMIC DNA]</scope>
    <source>
        <strain evidence="6">201800277</strain>
    </source>
</reference>
<keyword evidence="4" id="KW-0449">Lipoprotein</keyword>
<evidence type="ECO:0000256" key="3">
    <source>
        <dbReference type="ARBA" id="ARBA00023139"/>
    </source>
</evidence>
<feature type="domain" description="C-type lysozyme inhibitor" evidence="5">
    <location>
        <begin position="37"/>
        <end position="108"/>
    </location>
</feature>
<protein>
    <submittedName>
        <fullName evidence="6">Lysozyme inhibitor</fullName>
    </submittedName>
</protein>
<dbReference type="Pfam" id="PF09864">
    <property type="entry name" value="MliC"/>
    <property type="match status" value="1"/>
</dbReference>
<proteinExistence type="predicted"/>
<keyword evidence="7" id="KW-1185">Reference proteome</keyword>
<keyword evidence="1" id="KW-0732">Signal</keyword>
<keyword evidence="3" id="KW-0564">Palmitate</keyword>
<name>A0A2M9Y5G2_9LEPT</name>
<dbReference type="AlphaFoldDB" id="A0A2M9Y5G2"/>
<evidence type="ECO:0000256" key="1">
    <source>
        <dbReference type="ARBA" id="ARBA00022729"/>
    </source>
</evidence>
<evidence type="ECO:0000259" key="5">
    <source>
        <dbReference type="Pfam" id="PF09864"/>
    </source>
</evidence>
<comment type="caution">
    <text evidence="6">The sequence shown here is derived from an EMBL/GenBank/DDBJ whole genome shotgun (WGS) entry which is preliminary data.</text>
</comment>
<sequence>MKTSYQSKFFSKIAIIAAIFLPTFFCTPAYEEIKAVYQGHNGQKVTAMYHNPLDGENTFSVTLKIPYEQLITLNQAEAASGVRYTDDKTLVWWTKGVEAFMMKPDGKGDWEITGMFKEIIKQENR</sequence>
<evidence type="ECO:0000313" key="7">
    <source>
        <dbReference type="Proteomes" id="UP000297891"/>
    </source>
</evidence>
<dbReference type="InterPro" id="IPR036328">
    <property type="entry name" value="MliC_sf"/>
</dbReference>
<organism evidence="6 7">
    <name type="scientific">Leptospira brenneri</name>
    <dbReference type="NCBI Taxonomy" id="2023182"/>
    <lineage>
        <taxon>Bacteria</taxon>
        <taxon>Pseudomonadati</taxon>
        <taxon>Spirochaetota</taxon>
        <taxon>Spirochaetia</taxon>
        <taxon>Leptospirales</taxon>
        <taxon>Leptospiraceae</taxon>
        <taxon>Leptospira</taxon>
    </lineage>
</organism>
<dbReference type="RefSeq" id="WP_100788803.1">
    <property type="nucleotide sequence ID" value="NZ_NPDQ01000001.1"/>
</dbReference>
<keyword evidence="2" id="KW-0472">Membrane</keyword>
<accession>A0A2M9Y5G2</accession>